<gene>
    <name evidence="10" type="ORF">MBHS_04497</name>
</gene>
<dbReference type="Proteomes" id="UP000236724">
    <property type="component" value="Unassembled WGS sequence"/>
</dbReference>
<dbReference type="GO" id="GO:0007035">
    <property type="term" value="P:vacuolar acidification"/>
    <property type="evidence" value="ECO:0007669"/>
    <property type="project" value="TreeGrafter"/>
</dbReference>
<feature type="transmembrane region" description="Helical" evidence="9">
    <location>
        <begin position="558"/>
        <end position="578"/>
    </location>
</feature>
<feature type="transmembrane region" description="Helical" evidence="9">
    <location>
        <begin position="400"/>
        <end position="420"/>
    </location>
</feature>
<organism evidence="10 11">
    <name type="scientific">Candidatus Venteria ishoeyi</name>
    <dbReference type="NCBI Taxonomy" id="1899563"/>
    <lineage>
        <taxon>Bacteria</taxon>
        <taxon>Pseudomonadati</taxon>
        <taxon>Pseudomonadota</taxon>
        <taxon>Gammaproteobacteria</taxon>
        <taxon>Thiotrichales</taxon>
        <taxon>Thiotrichaceae</taxon>
        <taxon>Venteria</taxon>
    </lineage>
</organism>
<reference evidence="10 11" key="1">
    <citation type="submission" date="2016-10" db="EMBL/GenBank/DDBJ databases">
        <authorList>
            <person name="de Groot N.N."/>
        </authorList>
    </citation>
    <scope>NUCLEOTIDE SEQUENCE [LARGE SCALE GENOMIC DNA]</scope>
    <source>
        <strain evidence="10">MBHS1</strain>
    </source>
</reference>
<evidence type="ECO:0000256" key="1">
    <source>
        <dbReference type="ARBA" id="ARBA00004141"/>
    </source>
</evidence>
<dbReference type="PANTHER" id="PTHR11629:SF63">
    <property type="entry name" value="V-TYPE PROTON ATPASE SUBUNIT A"/>
    <property type="match status" value="1"/>
</dbReference>
<dbReference type="Pfam" id="PF01496">
    <property type="entry name" value="V_ATPase_I"/>
    <property type="match status" value="2"/>
</dbReference>
<evidence type="ECO:0000256" key="2">
    <source>
        <dbReference type="ARBA" id="ARBA00009904"/>
    </source>
</evidence>
<dbReference type="EMBL" id="FMSV02000553">
    <property type="protein sequence ID" value="SEH08605.1"/>
    <property type="molecule type" value="Genomic_DNA"/>
</dbReference>
<comment type="similarity">
    <text evidence="2">Belongs to the V-ATPase 116 kDa subunit family.</text>
</comment>
<dbReference type="PANTHER" id="PTHR11629">
    <property type="entry name" value="VACUOLAR PROTON ATPASES"/>
    <property type="match status" value="1"/>
</dbReference>
<dbReference type="GO" id="GO:0033179">
    <property type="term" value="C:proton-transporting V-type ATPase, V0 domain"/>
    <property type="evidence" value="ECO:0007669"/>
    <property type="project" value="InterPro"/>
</dbReference>
<feature type="transmembrane region" description="Helical" evidence="9">
    <location>
        <begin position="475"/>
        <end position="495"/>
    </location>
</feature>
<evidence type="ECO:0000256" key="3">
    <source>
        <dbReference type="ARBA" id="ARBA00022448"/>
    </source>
</evidence>
<feature type="coiled-coil region" evidence="8">
    <location>
        <begin position="230"/>
        <end position="268"/>
    </location>
</feature>
<evidence type="ECO:0000256" key="7">
    <source>
        <dbReference type="ARBA" id="ARBA00023136"/>
    </source>
</evidence>
<evidence type="ECO:0000256" key="4">
    <source>
        <dbReference type="ARBA" id="ARBA00022692"/>
    </source>
</evidence>
<comment type="subcellular location">
    <subcellularLocation>
        <location evidence="1">Membrane</location>
        <topology evidence="1">Multi-pass membrane protein</topology>
    </subcellularLocation>
</comment>
<keyword evidence="8" id="KW-0175">Coiled coil</keyword>
<sequence>MFRPAPMQRVSLKLMKKDIPDALFVLLESGLFNPEQADLPTHILPEYPAAPYQKIYRSAQTRFDKIKPYLLRLDTPTDETAQAIQIPFLPSLDKLQAINQHLEKIWRSFSVLEEKRQNWLETQQQIKHLWQLLEIFSDLDIDLSYLKKSGNFLDLHVGSLPLTDLKRFETAVSIESLYFMKTFYRSKDKAYIMLAGPVQTDNKPLKLLSTANFHALELPAEFSERPHKIRMNLMQQNQYQQLQIEALEQEIQKTAQCYQQTLQSYELQLCYAAPYAGIADILRSGAGSLSLLEGWMPRKAVLALQHKLREKLGDCFQLSSRNPTDSEREQVPSLLQHPRIFQASEALIKNFGVPRYGELDPTLIFTVTFTLMFGMMFGDVGHGALLMLAGFYGRRLLKQFSALAISIGLSSLFFGFLYGSVFSNEHLLPALWISPLSNPVLMLVVALFWGITFILLACSLKIYNLLLFKEYKKALFDTQGLNGMLLYLAGINLVYQYFQANLHNQDVLWMALPLSILFIYQWLELKSVDFTERLISVIVESLESLIGFFSNTLSFMRVAAFSLNHAALALAVFTIAQGMESTGYWLAVVLGNLFILVLEGAVVLIQVLRLEYYEGFTRFFSGQGRVFQPLRLKLPAP</sequence>
<keyword evidence="6" id="KW-0406">Ion transport</keyword>
<evidence type="ECO:0000256" key="9">
    <source>
        <dbReference type="SAM" id="Phobius"/>
    </source>
</evidence>
<feature type="transmembrane region" description="Helical" evidence="9">
    <location>
        <begin position="584"/>
        <end position="608"/>
    </location>
</feature>
<evidence type="ECO:0000313" key="11">
    <source>
        <dbReference type="Proteomes" id="UP000236724"/>
    </source>
</evidence>
<accession>A0A1H6FHS5</accession>
<feature type="transmembrane region" description="Helical" evidence="9">
    <location>
        <begin position="363"/>
        <end position="388"/>
    </location>
</feature>
<keyword evidence="4 9" id="KW-0812">Transmembrane</keyword>
<dbReference type="RefSeq" id="WP_177428662.1">
    <property type="nucleotide sequence ID" value="NZ_FMSV02000553.1"/>
</dbReference>
<dbReference type="InterPro" id="IPR002490">
    <property type="entry name" value="V-ATPase_116kDa_su"/>
</dbReference>
<evidence type="ECO:0000256" key="5">
    <source>
        <dbReference type="ARBA" id="ARBA00022989"/>
    </source>
</evidence>
<protein>
    <submittedName>
        <fullName evidence="10">V-type ATP synthase subunit I</fullName>
    </submittedName>
</protein>
<proteinExistence type="inferred from homology"/>
<keyword evidence="5 9" id="KW-1133">Transmembrane helix</keyword>
<dbReference type="AlphaFoldDB" id="A0A1H6FHS5"/>
<keyword evidence="7 9" id="KW-0472">Membrane</keyword>
<evidence type="ECO:0000256" key="8">
    <source>
        <dbReference type="SAM" id="Coils"/>
    </source>
</evidence>
<name>A0A1H6FHS5_9GAMM</name>
<dbReference type="GO" id="GO:0046961">
    <property type="term" value="F:proton-transporting ATPase activity, rotational mechanism"/>
    <property type="evidence" value="ECO:0007669"/>
    <property type="project" value="InterPro"/>
</dbReference>
<evidence type="ECO:0000313" key="10">
    <source>
        <dbReference type="EMBL" id="SEH08605.1"/>
    </source>
</evidence>
<feature type="transmembrane region" description="Helical" evidence="9">
    <location>
        <begin position="440"/>
        <end position="463"/>
    </location>
</feature>
<dbReference type="GO" id="GO:0016471">
    <property type="term" value="C:vacuolar proton-transporting V-type ATPase complex"/>
    <property type="evidence" value="ECO:0007669"/>
    <property type="project" value="TreeGrafter"/>
</dbReference>
<keyword evidence="11" id="KW-1185">Reference proteome</keyword>
<evidence type="ECO:0000256" key="6">
    <source>
        <dbReference type="ARBA" id="ARBA00023065"/>
    </source>
</evidence>
<dbReference type="GO" id="GO:0051117">
    <property type="term" value="F:ATPase binding"/>
    <property type="evidence" value="ECO:0007669"/>
    <property type="project" value="TreeGrafter"/>
</dbReference>
<keyword evidence="3" id="KW-0813">Transport</keyword>